<evidence type="ECO:0000313" key="2">
    <source>
        <dbReference type="EMBL" id="QDU61118.1"/>
    </source>
</evidence>
<organism evidence="2 3">
    <name type="scientific">Kolteria novifilia</name>
    <dbReference type="NCBI Taxonomy" id="2527975"/>
    <lineage>
        <taxon>Bacteria</taxon>
        <taxon>Pseudomonadati</taxon>
        <taxon>Planctomycetota</taxon>
        <taxon>Planctomycetia</taxon>
        <taxon>Kolteriales</taxon>
        <taxon>Kolteriaceae</taxon>
        <taxon>Kolteria</taxon>
    </lineage>
</organism>
<protein>
    <submittedName>
        <fullName evidence="2">NPCBM/NEW2 domain protein</fullName>
    </submittedName>
</protein>
<evidence type="ECO:0000313" key="3">
    <source>
        <dbReference type="Proteomes" id="UP000317093"/>
    </source>
</evidence>
<dbReference type="Proteomes" id="UP000317093">
    <property type="component" value="Chromosome"/>
</dbReference>
<dbReference type="RefSeq" id="WP_419193452.1">
    <property type="nucleotide sequence ID" value="NZ_CP036279.1"/>
</dbReference>
<dbReference type="EMBL" id="CP036279">
    <property type="protein sequence ID" value="QDU61118.1"/>
    <property type="molecule type" value="Genomic_DNA"/>
</dbReference>
<dbReference type="Pfam" id="PF08305">
    <property type="entry name" value="NPCBM"/>
    <property type="match status" value="1"/>
</dbReference>
<gene>
    <name evidence="2" type="ORF">Pan216_19720</name>
</gene>
<dbReference type="AlphaFoldDB" id="A0A518B2B2"/>
<dbReference type="KEGG" id="knv:Pan216_19720"/>
<dbReference type="SMART" id="SM00776">
    <property type="entry name" value="NPCBM"/>
    <property type="match status" value="1"/>
</dbReference>
<name>A0A518B2B2_9BACT</name>
<dbReference type="InterPro" id="IPR038637">
    <property type="entry name" value="NPCBM_sf"/>
</dbReference>
<dbReference type="InterPro" id="IPR013222">
    <property type="entry name" value="Glyco_hyd_98_carb-bd"/>
</dbReference>
<dbReference type="Gene3D" id="2.60.120.1060">
    <property type="entry name" value="NPCBM/NEW2 domain"/>
    <property type="match status" value="1"/>
</dbReference>
<reference evidence="2 3" key="1">
    <citation type="submission" date="2019-02" db="EMBL/GenBank/DDBJ databases">
        <title>Deep-cultivation of Planctomycetes and their phenomic and genomic characterization uncovers novel biology.</title>
        <authorList>
            <person name="Wiegand S."/>
            <person name="Jogler M."/>
            <person name="Boedeker C."/>
            <person name="Pinto D."/>
            <person name="Vollmers J."/>
            <person name="Rivas-Marin E."/>
            <person name="Kohn T."/>
            <person name="Peeters S.H."/>
            <person name="Heuer A."/>
            <person name="Rast P."/>
            <person name="Oberbeckmann S."/>
            <person name="Bunk B."/>
            <person name="Jeske O."/>
            <person name="Meyerdierks A."/>
            <person name="Storesund J.E."/>
            <person name="Kallscheuer N."/>
            <person name="Luecker S."/>
            <person name="Lage O.M."/>
            <person name="Pohl T."/>
            <person name="Merkel B.J."/>
            <person name="Hornburger P."/>
            <person name="Mueller R.-W."/>
            <person name="Bruemmer F."/>
            <person name="Labrenz M."/>
            <person name="Spormann A.M."/>
            <person name="Op den Camp H."/>
            <person name="Overmann J."/>
            <person name="Amann R."/>
            <person name="Jetten M.S.M."/>
            <person name="Mascher T."/>
            <person name="Medema M.H."/>
            <person name="Devos D.P."/>
            <person name="Kaster A.-K."/>
            <person name="Ovreas L."/>
            <person name="Rohde M."/>
            <person name="Galperin M.Y."/>
            <person name="Jogler C."/>
        </authorList>
    </citation>
    <scope>NUCLEOTIDE SEQUENCE [LARGE SCALE GENOMIC DNA]</scope>
    <source>
        <strain evidence="2 3">Pan216</strain>
    </source>
</reference>
<evidence type="ECO:0000259" key="1">
    <source>
        <dbReference type="SMART" id="SM00776"/>
    </source>
</evidence>
<sequence length="402" mass="44377">MFRLCTLACLLAAPASESTTSTPTDEVQVTTIDGRSLRGRLRRLDAEVVEIETKEKREQLPAHDLLSLDRIGADIAAASEPMDPPESAKPTTILLADGSRLRATRFALADQEATITLASGQTLRVPRELIAALLFGEGTNAIARWQRRGLAERDADTLIVVREGVSHEITGGVNALDEEALHFSLDGEEIPVPKERLHAVYLKGPEIDVRSQASLRDRDGNHWRVRELTFREGRLHFAIAPEVAVELPLERTVRLDFSGDRIRFLSDLDPTVVQHTPFFDVVWPVHRDQNARGEALRVAGQAFGKGLLVHSRTVLEFDVTGDYRVFEAALGIEESAGPFGDAMVRVGLDGRQLREWRIKAGEAPVNISVEIAGKQRMTLEVDFGLGLDVGDYVVFGNARIMK</sequence>
<accession>A0A518B2B2</accession>
<dbReference type="SUPFAM" id="SSF49785">
    <property type="entry name" value="Galactose-binding domain-like"/>
    <property type="match status" value="1"/>
</dbReference>
<keyword evidence="3" id="KW-1185">Reference proteome</keyword>
<feature type="domain" description="Glycosyl hydrolase family 98 putative carbohydrate-binding module" evidence="1">
    <location>
        <begin position="259"/>
        <end position="402"/>
    </location>
</feature>
<dbReference type="InterPro" id="IPR008979">
    <property type="entry name" value="Galactose-bd-like_sf"/>
</dbReference>
<proteinExistence type="predicted"/>